<keyword evidence="3" id="KW-0134">Cell wall</keyword>
<evidence type="ECO:0000256" key="7">
    <source>
        <dbReference type="ARBA" id="ARBA00023295"/>
    </source>
</evidence>
<protein>
    <recommendedName>
        <fullName evidence="10">Glycoside hydrolase family 17 protein</fullName>
    </recommendedName>
</protein>
<dbReference type="GO" id="GO:0071555">
    <property type="term" value="P:cell wall organization"/>
    <property type="evidence" value="ECO:0007669"/>
    <property type="project" value="TreeGrafter"/>
</dbReference>
<sequence length="448" mass="48699">MRYFILQQRIGFRRLRYFPSPTRARTRRFGRGPSEKVARPTNLLLLHSQKTLWNRYGVSRKAQRFCSLCGEGGKVLNLSSARVDYSTHPPSTQHPAQVAKQSELTFSQSFTAHPSSLFYQRSSQLAALPSHSFVFLDSRRSFAWHALTLDPERPTPLAYYLPPPMQRAYLPAPIRRASSSSAITPYAITYSPYTDSGACKDYDAVELDIAAIARKNIGTVRIYSTDCNGLVNVGTAAKKWGMGIIAGIWISSAGVDSADTDVDAFVAWGREDGNFDLIDMLIVGNEAVLNGWVTASDLINKVTSVRATVRDAGFTGRITTAETSGTFIANPALCTSSSLDVVAINAHSYFDIYSTPATAGIFVLSQISITEAACGGKSVVVTETGFPHTGNTNGGNVPSVANQKIAVNAILSATEGDVVLFTTYDDYWKSPGPYNIEQSWGLLSNLDS</sequence>
<dbReference type="GO" id="GO:0009277">
    <property type="term" value="C:fungal-type cell wall"/>
    <property type="evidence" value="ECO:0007669"/>
    <property type="project" value="TreeGrafter"/>
</dbReference>
<keyword evidence="6" id="KW-0378">Hydrolase</keyword>
<dbReference type="Proteomes" id="UP000033140">
    <property type="component" value="Unassembled WGS sequence"/>
</dbReference>
<keyword evidence="5" id="KW-0732">Signal</keyword>
<dbReference type="InterPro" id="IPR050732">
    <property type="entry name" value="Beta-glucan_modifiers"/>
</dbReference>
<evidence type="ECO:0008006" key="10">
    <source>
        <dbReference type="Google" id="ProtNLM"/>
    </source>
</evidence>
<dbReference type="InterPro" id="IPR017853">
    <property type="entry name" value="GH"/>
</dbReference>
<gene>
    <name evidence="8" type="ORF">G7K_4431-t1</name>
</gene>
<keyword evidence="9" id="KW-1185">Reference proteome</keyword>
<proteinExistence type="inferred from homology"/>
<keyword evidence="7" id="KW-0326">Glycosidase</keyword>
<reference evidence="8 9" key="3">
    <citation type="journal article" date="2015" name="Genome Announc.">
        <title>Draft Genome Sequence of the Archiascomycetous Yeast Saitoella complicata.</title>
        <authorList>
            <person name="Yamauchi K."/>
            <person name="Kondo S."/>
            <person name="Hamamoto M."/>
            <person name="Takahashi Y."/>
            <person name="Ogura Y."/>
            <person name="Hayashi T."/>
            <person name="Nishida H."/>
        </authorList>
    </citation>
    <scope>NUCLEOTIDE SEQUENCE [LARGE SCALE GENOMIC DNA]</scope>
    <source>
        <strain evidence="8 9">NRRL Y-17804</strain>
    </source>
</reference>
<dbReference type="PANTHER" id="PTHR16631">
    <property type="entry name" value="GLUCAN 1,3-BETA-GLUCOSIDASE"/>
    <property type="match status" value="1"/>
</dbReference>
<reference evidence="8 9" key="1">
    <citation type="journal article" date="2011" name="J. Gen. Appl. Microbiol.">
        <title>Draft genome sequencing of the enigmatic yeast Saitoella complicata.</title>
        <authorList>
            <person name="Nishida H."/>
            <person name="Hamamoto M."/>
            <person name="Sugiyama J."/>
        </authorList>
    </citation>
    <scope>NUCLEOTIDE SEQUENCE [LARGE SCALE GENOMIC DNA]</scope>
    <source>
        <strain evidence="8 9">NRRL Y-17804</strain>
    </source>
</reference>
<accession>A0A0E9NKR8</accession>
<dbReference type="SUPFAM" id="SSF51445">
    <property type="entry name" value="(Trans)glycosidases"/>
    <property type="match status" value="1"/>
</dbReference>
<evidence type="ECO:0000256" key="4">
    <source>
        <dbReference type="ARBA" id="ARBA00022525"/>
    </source>
</evidence>
<evidence type="ECO:0000256" key="2">
    <source>
        <dbReference type="ARBA" id="ARBA00008773"/>
    </source>
</evidence>
<dbReference type="GO" id="GO:0009986">
    <property type="term" value="C:cell surface"/>
    <property type="evidence" value="ECO:0007669"/>
    <property type="project" value="TreeGrafter"/>
</dbReference>
<dbReference type="OMA" id="NTFGAEK"/>
<evidence type="ECO:0000256" key="5">
    <source>
        <dbReference type="ARBA" id="ARBA00022729"/>
    </source>
</evidence>
<dbReference type="GO" id="GO:0005576">
    <property type="term" value="C:extracellular region"/>
    <property type="evidence" value="ECO:0007669"/>
    <property type="project" value="TreeGrafter"/>
</dbReference>
<comment type="subcellular location">
    <subcellularLocation>
        <location evidence="1">Secreted</location>
        <location evidence="1">Cell wall</location>
    </subcellularLocation>
</comment>
<dbReference type="EMBL" id="BACD03000031">
    <property type="protein sequence ID" value="GAO50301.1"/>
    <property type="molecule type" value="Genomic_DNA"/>
</dbReference>
<evidence type="ECO:0000256" key="6">
    <source>
        <dbReference type="ARBA" id="ARBA00022801"/>
    </source>
</evidence>
<evidence type="ECO:0000256" key="3">
    <source>
        <dbReference type="ARBA" id="ARBA00022512"/>
    </source>
</evidence>
<comment type="similarity">
    <text evidence="2">Belongs to the glycosyl hydrolase 17 family.</text>
</comment>
<comment type="caution">
    <text evidence="8">The sequence shown here is derived from an EMBL/GenBank/DDBJ whole genome shotgun (WGS) entry which is preliminary data.</text>
</comment>
<dbReference type="STRING" id="698492.A0A0E9NKR8"/>
<dbReference type="GO" id="GO:0042973">
    <property type="term" value="F:glucan endo-1,3-beta-D-glucosidase activity"/>
    <property type="evidence" value="ECO:0007669"/>
    <property type="project" value="TreeGrafter"/>
</dbReference>
<organism evidence="8 9">
    <name type="scientific">Saitoella complicata (strain BCRC 22490 / CBS 7301 / JCM 7358 / NBRC 10748 / NRRL Y-17804)</name>
    <dbReference type="NCBI Taxonomy" id="698492"/>
    <lineage>
        <taxon>Eukaryota</taxon>
        <taxon>Fungi</taxon>
        <taxon>Dikarya</taxon>
        <taxon>Ascomycota</taxon>
        <taxon>Taphrinomycotina</taxon>
        <taxon>Taphrinomycotina incertae sedis</taxon>
        <taxon>Saitoella</taxon>
    </lineage>
</organism>
<name>A0A0E9NKR8_SAICN</name>
<evidence type="ECO:0000313" key="9">
    <source>
        <dbReference type="Proteomes" id="UP000033140"/>
    </source>
</evidence>
<evidence type="ECO:0000256" key="1">
    <source>
        <dbReference type="ARBA" id="ARBA00004191"/>
    </source>
</evidence>
<keyword evidence="4" id="KW-0964">Secreted</keyword>
<dbReference type="Gene3D" id="3.20.20.80">
    <property type="entry name" value="Glycosidases"/>
    <property type="match status" value="2"/>
</dbReference>
<evidence type="ECO:0000313" key="8">
    <source>
        <dbReference type="EMBL" id="GAO50301.1"/>
    </source>
</evidence>
<reference evidence="8 9" key="2">
    <citation type="journal article" date="2014" name="J. Gen. Appl. Microbiol.">
        <title>The early diverging ascomycetous budding yeast Saitoella complicata has three histone deacetylases belonging to the Clr6, Hos2, and Rpd3 lineages.</title>
        <authorList>
            <person name="Nishida H."/>
            <person name="Matsumoto T."/>
            <person name="Kondo S."/>
            <person name="Hamamoto M."/>
            <person name="Yoshikawa H."/>
        </authorList>
    </citation>
    <scope>NUCLEOTIDE SEQUENCE [LARGE SCALE GENOMIC DNA]</scope>
    <source>
        <strain evidence="8 9">NRRL Y-17804</strain>
    </source>
</reference>
<dbReference type="AlphaFoldDB" id="A0A0E9NKR8"/>
<dbReference type="PANTHER" id="PTHR16631:SF24">
    <property type="entry name" value="FAMILY 17 GLUCOSIDASE SCW11-RELATED"/>
    <property type="match status" value="1"/>
</dbReference>